<accession>W2YIZ7</accession>
<sequence>MTKLGLMRLYGQDQLVLHAFFDDLPVAGAFVRDYAPNANRGVYRKYAYGNMKTWVCTSHSCGWLVSLTKKRASVASTGKVKKVMKLSRVPSGAYYISKLNLTPSQCCTSSPDVNARQLKELTGFTAAILEDHSSGLTRVVNSVDKVDDINMKSKHAVVYRAIQEVKASLTVSPEVEYSLLPGFMEAFAEANPGSRVCLELDSRNSTHNTMSIIGKDGDKRNIPVALAGIHLDDRATFTDKGKQLGAQLYLAHLYLAHLYLAQWGFKLQLKFYSVHLRFNIMDKFKPMNLSETQVNTDVFRLQSSYTTPAFDTEMKDTYPESITKRVGDKTVHEIVWSYLHNLHPTSWSVIGNMKMSESEEKWMQASWNDVEAYGEALPRFGVRTTSGAEGDNHGLPGVVPELNACMSPYVHFAFGRLMYVPKD</sequence>
<dbReference type="OrthoDB" id="129375at2759"/>
<dbReference type="AlphaFoldDB" id="W2YIZ7"/>
<protein>
    <submittedName>
        <fullName evidence="1">Uncharacterized protein</fullName>
    </submittedName>
</protein>
<evidence type="ECO:0000313" key="2">
    <source>
        <dbReference type="Proteomes" id="UP000018948"/>
    </source>
</evidence>
<evidence type="ECO:0000313" key="1">
    <source>
        <dbReference type="EMBL" id="ETP34767.1"/>
    </source>
</evidence>
<dbReference type="Proteomes" id="UP000018948">
    <property type="component" value="Unassembled WGS sequence"/>
</dbReference>
<name>W2YIZ7_PHYNI</name>
<organism evidence="1 2">
    <name type="scientific">Phytophthora nicotianae P10297</name>
    <dbReference type="NCBI Taxonomy" id="1317064"/>
    <lineage>
        <taxon>Eukaryota</taxon>
        <taxon>Sar</taxon>
        <taxon>Stramenopiles</taxon>
        <taxon>Oomycota</taxon>
        <taxon>Peronosporomycetes</taxon>
        <taxon>Peronosporales</taxon>
        <taxon>Peronosporaceae</taxon>
        <taxon>Phytophthora</taxon>
    </lineage>
</organism>
<proteinExistence type="predicted"/>
<dbReference type="EMBL" id="ANIY01003585">
    <property type="protein sequence ID" value="ETP34767.1"/>
    <property type="molecule type" value="Genomic_DNA"/>
</dbReference>
<reference evidence="1 2" key="1">
    <citation type="submission" date="2013-11" db="EMBL/GenBank/DDBJ databases">
        <title>The Genome Sequence of Phytophthora parasitica P10297.</title>
        <authorList>
            <consortium name="The Broad Institute Genomics Platform"/>
            <person name="Russ C."/>
            <person name="Tyler B."/>
            <person name="Panabieres F."/>
            <person name="Shan W."/>
            <person name="Tripathy S."/>
            <person name="Grunwald N."/>
            <person name="Machado M."/>
            <person name="Johnson C.S."/>
            <person name="Walker B."/>
            <person name="Young S.K."/>
            <person name="Zeng Q."/>
            <person name="Gargeya S."/>
            <person name="Fitzgerald M."/>
            <person name="Haas B."/>
            <person name="Abouelleil A."/>
            <person name="Allen A.W."/>
            <person name="Alvarado L."/>
            <person name="Arachchi H.M."/>
            <person name="Berlin A.M."/>
            <person name="Chapman S.B."/>
            <person name="Gainer-Dewar J."/>
            <person name="Goldberg J."/>
            <person name="Griggs A."/>
            <person name="Gujja S."/>
            <person name="Hansen M."/>
            <person name="Howarth C."/>
            <person name="Imamovic A."/>
            <person name="Ireland A."/>
            <person name="Larimer J."/>
            <person name="McCowan C."/>
            <person name="Murphy C."/>
            <person name="Pearson M."/>
            <person name="Poon T.W."/>
            <person name="Priest M."/>
            <person name="Roberts A."/>
            <person name="Saif S."/>
            <person name="Shea T."/>
            <person name="Sisk P."/>
            <person name="Sykes S."/>
            <person name="Wortman J."/>
            <person name="Nusbaum C."/>
            <person name="Birren B."/>
        </authorList>
    </citation>
    <scope>NUCLEOTIDE SEQUENCE [LARGE SCALE GENOMIC DNA]</scope>
    <source>
        <strain evidence="1 2">P10297</strain>
    </source>
</reference>
<comment type="caution">
    <text evidence="1">The sequence shown here is derived from an EMBL/GenBank/DDBJ whole genome shotgun (WGS) entry which is preliminary data.</text>
</comment>
<gene>
    <name evidence="1" type="ORF">F442_16990</name>
</gene>